<evidence type="ECO:0000256" key="1">
    <source>
        <dbReference type="SAM" id="MobiDB-lite"/>
    </source>
</evidence>
<accession>A0A7J7G2Q3</accession>
<dbReference type="EMBL" id="JACBKZ010000014">
    <property type="protein sequence ID" value="KAF5933958.1"/>
    <property type="molecule type" value="Genomic_DNA"/>
</dbReference>
<keyword evidence="3" id="KW-1185">Reference proteome</keyword>
<comment type="caution">
    <text evidence="2">The sequence shown here is derived from an EMBL/GenBank/DDBJ whole genome shotgun (WGS) entry which is preliminary data.</text>
</comment>
<feature type="region of interest" description="Disordered" evidence="1">
    <location>
        <begin position="29"/>
        <end position="51"/>
    </location>
</feature>
<sequence length="73" mass="7783">MLNPLQSTTVYRRLTTTIAALVSSNFKASTGVRHLSPSPSPPPPLPPLLAEKSGARFGIEKRVIPSGPNPLHN</sequence>
<evidence type="ECO:0000313" key="2">
    <source>
        <dbReference type="EMBL" id="KAF5933958.1"/>
    </source>
</evidence>
<protein>
    <submittedName>
        <fullName evidence="2">Uncharacterized protein</fullName>
    </submittedName>
</protein>
<gene>
    <name evidence="2" type="ORF">HYC85_030129</name>
</gene>
<organism evidence="2 3">
    <name type="scientific">Camellia sinensis</name>
    <name type="common">Tea plant</name>
    <name type="synonym">Thea sinensis</name>
    <dbReference type="NCBI Taxonomy" id="4442"/>
    <lineage>
        <taxon>Eukaryota</taxon>
        <taxon>Viridiplantae</taxon>
        <taxon>Streptophyta</taxon>
        <taxon>Embryophyta</taxon>
        <taxon>Tracheophyta</taxon>
        <taxon>Spermatophyta</taxon>
        <taxon>Magnoliopsida</taxon>
        <taxon>eudicotyledons</taxon>
        <taxon>Gunneridae</taxon>
        <taxon>Pentapetalae</taxon>
        <taxon>asterids</taxon>
        <taxon>Ericales</taxon>
        <taxon>Theaceae</taxon>
        <taxon>Camellia</taxon>
    </lineage>
</organism>
<dbReference type="Proteomes" id="UP000593564">
    <property type="component" value="Unassembled WGS sequence"/>
</dbReference>
<evidence type="ECO:0000313" key="3">
    <source>
        <dbReference type="Proteomes" id="UP000593564"/>
    </source>
</evidence>
<name>A0A7J7G2Q3_CAMSI</name>
<dbReference type="AlphaFoldDB" id="A0A7J7G2Q3"/>
<feature type="compositionally biased region" description="Pro residues" evidence="1">
    <location>
        <begin position="38"/>
        <end position="47"/>
    </location>
</feature>
<reference evidence="3" key="1">
    <citation type="journal article" date="2020" name="Nat. Commun.">
        <title>Genome assembly of wild tea tree DASZ reveals pedigree and selection history of tea varieties.</title>
        <authorList>
            <person name="Zhang W."/>
            <person name="Zhang Y."/>
            <person name="Qiu H."/>
            <person name="Guo Y."/>
            <person name="Wan H."/>
            <person name="Zhang X."/>
            <person name="Scossa F."/>
            <person name="Alseekh S."/>
            <person name="Zhang Q."/>
            <person name="Wang P."/>
            <person name="Xu L."/>
            <person name="Schmidt M.H."/>
            <person name="Jia X."/>
            <person name="Li D."/>
            <person name="Zhu A."/>
            <person name="Guo F."/>
            <person name="Chen W."/>
            <person name="Ni D."/>
            <person name="Usadel B."/>
            <person name="Fernie A.R."/>
            <person name="Wen W."/>
        </authorList>
    </citation>
    <scope>NUCLEOTIDE SEQUENCE [LARGE SCALE GENOMIC DNA]</scope>
    <source>
        <strain evidence="3">cv. G240</strain>
    </source>
</reference>
<reference evidence="2 3" key="2">
    <citation type="submission" date="2020-07" db="EMBL/GenBank/DDBJ databases">
        <title>Genome assembly of wild tea tree DASZ reveals pedigree and selection history of tea varieties.</title>
        <authorList>
            <person name="Zhang W."/>
        </authorList>
    </citation>
    <scope>NUCLEOTIDE SEQUENCE [LARGE SCALE GENOMIC DNA]</scope>
    <source>
        <strain evidence="3">cv. G240</strain>
        <tissue evidence="2">Leaf</tissue>
    </source>
</reference>
<proteinExistence type="predicted"/>